<comment type="caution">
    <text evidence="3">The sequence shown here is derived from an EMBL/GenBank/DDBJ whole genome shotgun (WGS) entry which is preliminary data.</text>
</comment>
<feature type="domain" description="DUF6590" evidence="2">
    <location>
        <begin position="17"/>
        <end position="163"/>
    </location>
</feature>
<name>A0A7C8I4E5_9PLEO</name>
<proteinExistence type="predicted"/>
<evidence type="ECO:0000259" key="2">
    <source>
        <dbReference type="Pfam" id="PF20233"/>
    </source>
</evidence>
<protein>
    <recommendedName>
        <fullName evidence="2">DUF6590 domain-containing protein</fullName>
    </recommendedName>
</protein>
<keyword evidence="4" id="KW-1185">Reference proteome</keyword>
<reference evidence="3 4" key="1">
    <citation type="submission" date="2020-01" db="EMBL/GenBank/DDBJ databases">
        <authorList>
            <consortium name="DOE Joint Genome Institute"/>
            <person name="Haridas S."/>
            <person name="Albert R."/>
            <person name="Binder M."/>
            <person name="Bloem J."/>
            <person name="Labutti K."/>
            <person name="Salamov A."/>
            <person name="Andreopoulos B."/>
            <person name="Baker S.E."/>
            <person name="Barry K."/>
            <person name="Bills G."/>
            <person name="Bluhm B.H."/>
            <person name="Cannon C."/>
            <person name="Castanera R."/>
            <person name="Culley D.E."/>
            <person name="Daum C."/>
            <person name="Ezra D."/>
            <person name="Gonzalez J.B."/>
            <person name="Henrissat B."/>
            <person name="Kuo A."/>
            <person name="Liang C."/>
            <person name="Lipzen A."/>
            <person name="Lutzoni F."/>
            <person name="Magnuson J."/>
            <person name="Mondo S."/>
            <person name="Nolan M."/>
            <person name="Ohm R."/>
            <person name="Pangilinan J."/>
            <person name="Park H.-J.H."/>
            <person name="Ramirez L."/>
            <person name="Alfaro M."/>
            <person name="Sun H."/>
            <person name="Tritt A."/>
            <person name="Yoshinaga Y."/>
            <person name="Zwiers L.-H.L."/>
            <person name="Turgeon B.G."/>
            <person name="Goodwin S.B."/>
            <person name="Spatafora J.W."/>
            <person name="Crous P.W."/>
            <person name="Grigoriev I.V."/>
        </authorList>
    </citation>
    <scope>NUCLEOTIDE SEQUENCE [LARGE SCALE GENOMIC DNA]</scope>
    <source>
        <strain evidence="3 4">CBS 611.86</strain>
    </source>
</reference>
<dbReference type="InterPro" id="IPR046497">
    <property type="entry name" value="DUF6590"/>
</dbReference>
<evidence type="ECO:0000313" key="4">
    <source>
        <dbReference type="Proteomes" id="UP000481861"/>
    </source>
</evidence>
<dbReference type="EMBL" id="JAADJZ010000022">
    <property type="protein sequence ID" value="KAF2867751.1"/>
    <property type="molecule type" value="Genomic_DNA"/>
</dbReference>
<dbReference type="Proteomes" id="UP000481861">
    <property type="component" value="Unassembled WGS sequence"/>
</dbReference>
<dbReference type="OrthoDB" id="3559580at2759"/>
<gene>
    <name evidence="3" type="ORF">BDV95DRAFT_174912</name>
</gene>
<feature type="domain" description="DUF6590" evidence="2">
    <location>
        <begin position="285"/>
        <end position="420"/>
    </location>
</feature>
<dbReference type="AlphaFoldDB" id="A0A7C8I4E5"/>
<dbReference type="Pfam" id="PF20233">
    <property type="entry name" value="DUF6590"/>
    <property type="match status" value="2"/>
</dbReference>
<evidence type="ECO:0000313" key="3">
    <source>
        <dbReference type="EMBL" id="KAF2867751.1"/>
    </source>
</evidence>
<dbReference type="PANTHER" id="PTHR35391">
    <property type="entry name" value="C2H2-TYPE DOMAIN-CONTAINING PROTEIN-RELATED"/>
    <property type="match status" value="1"/>
</dbReference>
<dbReference type="PANTHER" id="PTHR35391:SF5">
    <property type="entry name" value="DUF6590 DOMAIN-CONTAINING PROTEIN"/>
    <property type="match status" value="1"/>
</dbReference>
<feature type="region of interest" description="Disordered" evidence="1">
    <location>
        <begin position="174"/>
        <end position="193"/>
    </location>
</feature>
<sequence length="432" mass="47856">MASLQEPLDPQYVSRTSDFFTIGKTFSTLITEPRKSPGNDAANTTTVRFGELVHTRIARFVVVQRGRGFVYGCEIQTYGGRGTLRKGCNAEEHSAVYMKGDQPVLMPGEVLAKKAIEIVPATPDIGSLSRASRIRFGRGVPIQCDVKAKDIGHVREDHVPVLVSYWRREMGMDSGKQDHDELPTGSDRATDVENYVCPGPSTLDDAEKGRVAPDTYSSEIADEYGMRPQDHKSQLVPQAHTSPNTHVTPAPRRDIIRSAGLEYVMISEVGGELHSGFETINKPRGFFKKGRIFMVLLPQPAGSPETERTVYWKIRRFIVVWPRQSHCLCVPVGTYNGKATTKPGVVAQDHAPIIAAGSEARLHPDEEALQKAPLIMKVENLGVFLDPLSRVNFAKISTIEHNLKVRNIGRVLADSIKDMERYVAETLQLTKT</sequence>
<organism evidence="3 4">
    <name type="scientific">Massariosphaeria phaeospora</name>
    <dbReference type="NCBI Taxonomy" id="100035"/>
    <lineage>
        <taxon>Eukaryota</taxon>
        <taxon>Fungi</taxon>
        <taxon>Dikarya</taxon>
        <taxon>Ascomycota</taxon>
        <taxon>Pezizomycotina</taxon>
        <taxon>Dothideomycetes</taxon>
        <taxon>Pleosporomycetidae</taxon>
        <taxon>Pleosporales</taxon>
        <taxon>Pleosporales incertae sedis</taxon>
        <taxon>Massariosphaeria</taxon>
    </lineage>
</organism>
<accession>A0A7C8I4E5</accession>
<evidence type="ECO:0000256" key="1">
    <source>
        <dbReference type="SAM" id="MobiDB-lite"/>
    </source>
</evidence>